<dbReference type="GO" id="GO:0040029">
    <property type="term" value="P:epigenetic regulation of gene expression"/>
    <property type="evidence" value="ECO:0007669"/>
    <property type="project" value="TreeGrafter"/>
</dbReference>
<sequence>CSCTGVVYDDRLSTHYNAWNKDFTETPLRVIKCIERCREMGLLDRCKRIPVREATDNEILTCHSQRHLEILKSTQFMSEDELKAISQKYDYIYFHKQSYQNAKLALGGTIDLFESIVTGKVKNGMAIVRPPGHHAMEEEYCGYCYFSNAAIATQIMLDKYHLKRVLLLDWDVHHGQGSQFKFYNDSRFVL</sequence>
<proteinExistence type="predicted"/>
<dbReference type="InterPro" id="IPR037138">
    <property type="entry name" value="His_deacetylse_dom_sf"/>
</dbReference>
<dbReference type="GO" id="GO:0000118">
    <property type="term" value="C:histone deacetylase complex"/>
    <property type="evidence" value="ECO:0007669"/>
    <property type="project" value="TreeGrafter"/>
</dbReference>
<dbReference type="PANTHER" id="PTHR10625">
    <property type="entry name" value="HISTONE DEACETYLASE HDAC1-RELATED"/>
    <property type="match status" value="1"/>
</dbReference>
<dbReference type="SUPFAM" id="SSF52768">
    <property type="entry name" value="Arginase/deacetylase"/>
    <property type="match status" value="1"/>
</dbReference>
<dbReference type="Proteomes" id="UP001497497">
    <property type="component" value="Unassembled WGS sequence"/>
</dbReference>
<evidence type="ECO:0000313" key="3">
    <source>
        <dbReference type="Proteomes" id="UP001497497"/>
    </source>
</evidence>
<feature type="non-terminal residue" evidence="2">
    <location>
        <position position="190"/>
    </location>
</feature>
<feature type="non-terminal residue" evidence="2">
    <location>
        <position position="1"/>
    </location>
</feature>
<comment type="caution">
    <text evidence="2">The sequence shown here is derived from an EMBL/GenBank/DDBJ whole genome shotgun (WGS) entry which is preliminary data.</text>
</comment>
<gene>
    <name evidence="2" type="ORF">GSLYS_00008528001</name>
</gene>
<dbReference type="PANTHER" id="PTHR10625:SF38">
    <property type="entry name" value="HISTONE DEACETYLASE 6, ISOFORM G"/>
    <property type="match status" value="1"/>
</dbReference>
<evidence type="ECO:0000313" key="2">
    <source>
        <dbReference type="EMBL" id="CAL1534568.1"/>
    </source>
</evidence>
<dbReference type="InterPro" id="IPR000286">
    <property type="entry name" value="HDACs"/>
</dbReference>
<dbReference type="InterPro" id="IPR023801">
    <property type="entry name" value="His_deacetylse_dom"/>
</dbReference>
<keyword evidence="3" id="KW-1185">Reference proteome</keyword>
<dbReference type="EMBL" id="CAXITT010000175">
    <property type="protein sequence ID" value="CAL1534568.1"/>
    <property type="molecule type" value="Genomic_DNA"/>
</dbReference>
<dbReference type="InterPro" id="IPR023696">
    <property type="entry name" value="Ureohydrolase_dom_sf"/>
</dbReference>
<name>A0AAV2HM48_LYMST</name>
<dbReference type="Gene3D" id="3.40.800.20">
    <property type="entry name" value="Histone deacetylase domain"/>
    <property type="match status" value="1"/>
</dbReference>
<feature type="domain" description="Histone deacetylase" evidence="1">
    <location>
        <begin position="25"/>
        <end position="188"/>
    </location>
</feature>
<dbReference type="GO" id="GO:0004407">
    <property type="term" value="F:histone deacetylase activity"/>
    <property type="evidence" value="ECO:0007669"/>
    <property type="project" value="TreeGrafter"/>
</dbReference>
<organism evidence="2 3">
    <name type="scientific">Lymnaea stagnalis</name>
    <name type="common">Great pond snail</name>
    <name type="synonym">Helix stagnalis</name>
    <dbReference type="NCBI Taxonomy" id="6523"/>
    <lineage>
        <taxon>Eukaryota</taxon>
        <taxon>Metazoa</taxon>
        <taxon>Spiralia</taxon>
        <taxon>Lophotrochozoa</taxon>
        <taxon>Mollusca</taxon>
        <taxon>Gastropoda</taxon>
        <taxon>Heterobranchia</taxon>
        <taxon>Euthyneura</taxon>
        <taxon>Panpulmonata</taxon>
        <taxon>Hygrophila</taxon>
        <taxon>Lymnaeoidea</taxon>
        <taxon>Lymnaeidae</taxon>
        <taxon>Lymnaea</taxon>
    </lineage>
</organism>
<dbReference type="Pfam" id="PF00850">
    <property type="entry name" value="Hist_deacetyl"/>
    <property type="match status" value="1"/>
</dbReference>
<reference evidence="2 3" key="1">
    <citation type="submission" date="2024-04" db="EMBL/GenBank/DDBJ databases">
        <authorList>
            <consortium name="Genoscope - CEA"/>
            <person name="William W."/>
        </authorList>
    </citation>
    <scope>NUCLEOTIDE SEQUENCE [LARGE SCALE GENOMIC DNA]</scope>
</reference>
<protein>
    <recommendedName>
        <fullName evidence="1">Histone deacetylase domain-containing protein</fullName>
    </recommendedName>
</protein>
<accession>A0AAV2HM48</accession>
<dbReference type="AlphaFoldDB" id="A0AAV2HM48"/>
<evidence type="ECO:0000259" key="1">
    <source>
        <dbReference type="Pfam" id="PF00850"/>
    </source>
</evidence>
<dbReference type="PRINTS" id="PR01270">
    <property type="entry name" value="HDASUPER"/>
</dbReference>